<dbReference type="PRINTS" id="PR00103">
    <property type="entry name" value="CAMPKINASE"/>
</dbReference>
<evidence type="ECO:0000313" key="3">
    <source>
        <dbReference type="Proteomes" id="UP001333818"/>
    </source>
</evidence>
<reference evidence="2" key="1">
    <citation type="submission" date="2024-01" db="EMBL/GenBank/DDBJ databases">
        <title>Bank of Algae and Cyanobacteria of the Azores (BACA) strain genomes.</title>
        <authorList>
            <person name="Luz R."/>
            <person name="Cordeiro R."/>
            <person name="Fonseca A."/>
            <person name="Goncalves V."/>
        </authorList>
    </citation>
    <scope>NUCLEOTIDE SEQUENCE</scope>
    <source>
        <strain evidence="2">BACA0141</strain>
    </source>
</reference>
<dbReference type="SUPFAM" id="SSF51206">
    <property type="entry name" value="cAMP-binding domain-like"/>
    <property type="match status" value="1"/>
</dbReference>
<dbReference type="Pfam" id="PF00027">
    <property type="entry name" value="cNMP_binding"/>
    <property type="match status" value="1"/>
</dbReference>
<gene>
    <name evidence="2" type="ORF">V2H45_14310</name>
</gene>
<dbReference type="Gene3D" id="2.60.120.10">
    <property type="entry name" value="Jelly Rolls"/>
    <property type="match status" value="1"/>
</dbReference>
<dbReference type="PROSITE" id="PS50042">
    <property type="entry name" value="CNMP_BINDING_3"/>
    <property type="match status" value="1"/>
</dbReference>
<dbReference type="EMBL" id="JAZBJZ010000057">
    <property type="protein sequence ID" value="MEE3717911.1"/>
    <property type="molecule type" value="Genomic_DNA"/>
</dbReference>
<dbReference type="PANTHER" id="PTHR24567:SF74">
    <property type="entry name" value="HTH-TYPE TRANSCRIPTIONAL REGULATOR ARCR"/>
    <property type="match status" value="1"/>
</dbReference>
<dbReference type="GO" id="GO:0003700">
    <property type="term" value="F:DNA-binding transcription factor activity"/>
    <property type="evidence" value="ECO:0007669"/>
    <property type="project" value="TreeGrafter"/>
</dbReference>
<dbReference type="AlphaFoldDB" id="A0AAW9PYG5"/>
<proteinExistence type="predicted"/>
<dbReference type="InterPro" id="IPR000595">
    <property type="entry name" value="cNMP-bd_dom"/>
</dbReference>
<dbReference type="PANTHER" id="PTHR24567">
    <property type="entry name" value="CRP FAMILY TRANSCRIPTIONAL REGULATORY PROTEIN"/>
    <property type="match status" value="1"/>
</dbReference>
<dbReference type="RefSeq" id="WP_330484341.1">
    <property type="nucleotide sequence ID" value="NZ_JAZBJZ010000057.1"/>
</dbReference>
<name>A0AAW9PYG5_9CYAN</name>
<dbReference type="GO" id="GO:0005829">
    <property type="term" value="C:cytosol"/>
    <property type="evidence" value="ECO:0007669"/>
    <property type="project" value="TreeGrafter"/>
</dbReference>
<dbReference type="SMART" id="SM00100">
    <property type="entry name" value="cNMP"/>
    <property type="match status" value="1"/>
</dbReference>
<comment type="caution">
    <text evidence="2">The sequence shown here is derived from an EMBL/GenBank/DDBJ whole genome shotgun (WGS) entry which is preliminary data.</text>
</comment>
<dbReference type="Proteomes" id="UP001333818">
    <property type="component" value="Unassembled WGS sequence"/>
</dbReference>
<evidence type="ECO:0000313" key="2">
    <source>
        <dbReference type="EMBL" id="MEE3717911.1"/>
    </source>
</evidence>
<evidence type="ECO:0000259" key="1">
    <source>
        <dbReference type="PROSITE" id="PS50042"/>
    </source>
</evidence>
<accession>A0AAW9PYG5</accession>
<feature type="domain" description="Cyclic nucleotide-binding" evidence="1">
    <location>
        <begin position="1"/>
        <end position="115"/>
    </location>
</feature>
<dbReference type="InterPro" id="IPR050397">
    <property type="entry name" value="Env_Response_Regulators"/>
</dbReference>
<sequence length="129" mass="14359">MLDPVKTISIFQKTPDPKTFKAGETIFEAGQTGDAMYGIIEGEVNMVVNAKVIETLTKGKLFGEGALIHDDHKRASTAIAKTDCQLAYLPKLEFLFAVQETPEFALQVMRNYSDRLRQARETLSSLSDF</sequence>
<organism evidence="2 3">
    <name type="scientific">Tumidithrix elongata BACA0141</name>
    <dbReference type="NCBI Taxonomy" id="2716417"/>
    <lineage>
        <taxon>Bacteria</taxon>
        <taxon>Bacillati</taxon>
        <taxon>Cyanobacteriota</taxon>
        <taxon>Cyanophyceae</taxon>
        <taxon>Pseudanabaenales</taxon>
        <taxon>Pseudanabaenaceae</taxon>
        <taxon>Tumidithrix</taxon>
        <taxon>Tumidithrix elongata</taxon>
    </lineage>
</organism>
<dbReference type="CDD" id="cd00038">
    <property type="entry name" value="CAP_ED"/>
    <property type="match status" value="1"/>
</dbReference>
<protein>
    <submittedName>
        <fullName evidence="2">Cyclic nucleotide-binding domain-containing protein</fullName>
    </submittedName>
</protein>
<keyword evidence="3" id="KW-1185">Reference proteome</keyword>
<dbReference type="InterPro" id="IPR014710">
    <property type="entry name" value="RmlC-like_jellyroll"/>
</dbReference>
<dbReference type="InterPro" id="IPR018490">
    <property type="entry name" value="cNMP-bd_dom_sf"/>
</dbReference>